<keyword evidence="3 6" id="KW-1133">Transmembrane helix</keyword>
<dbReference type="GO" id="GO:0022857">
    <property type="term" value="F:transmembrane transporter activity"/>
    <property type="evidence" value="ECO:0007669"/>
    <property type="project" value="InterPro"/>
</dbReference>
<dbReference type="GO" id="GO:0046677">
    <property type="term" value="P:response to antibiotic"/>
    <property type="evidence" value="ECO:0007669"/>
    <property type="project" value="UniProtKB-KW"/>
</dbReference>
<keyword evidence="5" id="KW-0046">Antibiotic resistance</keyword>
<keyword evidence="2 6" id="KW-0812">Transmembrane</keyword>
<dbReference type="Gene3D" id="1.20.1720.10">
    <property type="entry name" value="Multidrug resistance protein D"/>
    <property type="match status" value="1"/>
</dbReference>
<evidence type="ECO:0000313" key="9">
    <source>
        <dbReference type="Proteomes" id="UP000239322"/>
    </source>
</evidence>
<sequence length="472" mass="48201">MTRGAPAVAGKRMFLFSLSGAVGMVLLDQTVVTVALPSMGRDLGLSMSSLQWVVNGYILALAAFVAFGGRLGVVLGEIRAFQVGVGLFAAASVVCGLAPGNGAAAEVIVAARVVQGLGAAVMLPTAQSLVANAFPTGERGRALALYTGSGQVLAALGPLVGGVLTQWISWRAVFFVNVPVAAAALLLLAASRPERTHGRRTSMSVPQLTTLIAGLALLVLGTQQASVWGFASALTWTVLGAGALGIACFIRLALRSERPVIDIRLLGIRRFRRDAVLLFILQFGTLAAMVHGTLFLQETLDYSAIASGLAILPLIVPLIVANQIAGRAFDKHGARVPTVAGFIAATAGVGAWAWSFTAETYWWQVPGMTATGIGIGCALSCLSADGLSVVAAESRGEASGILACLRQLGGSVGVAAAATVALAAHGSRTDFASVRSSTAALALCGVVLALGLALALFLGSRTARETSVTRKA</sequence>
<evidence type="ECO:0000313" key="8">
    <source>
        <dbReference type="EMBL" id="PRH80815.1"/>
    </source>
</evidence>
<feature type="transmembrane region" description="Helical" evidence="6">
    <location>
        <begin position="12"/>
        <end position="32"/>
    </location>
</feature>
<keyword evidence="4 6" id="KW-0472">Membrane</keyword>
<dbReference type="PROSITE" id="PS50850">
    <property type="entry name" value="MFS"/>
    <property type="match status" value="1"/>
</dbReference>
<evidence type="ECO:0000256" key="4">
    <source>
        <dbReference type="ARBA" id="ARBA00023136"/>
    </source>
</evidence>
<accession>A0A2S9Q2A3</accession>
<feature type="transmembrane region" description="Helical" evidence="6">
    <location>
        <begin position="52"/>
        <end position="73"/>
    </location>
</feature>
<feature type="transmembrane region" description="Helical" evidence="6">
    <location>
        <begin position="143"/>
        <end position="164"/>
    </location>
</feature>
<feature type="transmembrane region" description="Helical" evidence="6">
    <location>
        <begin position="80"/>
        <end position="101"/>
    </location>
</feature>
<feature type="transmembrane region" description="Helical" evidence="6">
    <location>
        <begin position="275"/>
        <end position="296"/>
    </location>
</feature>
<dbReference type="Proteomes" id="UP000239322">
    <property type="component" value="Unassembled WGS sequence"/>
</dbReference>
<evidence type="ECO:0000256" key="2">
    <source>
        <dbReference type="ARBA" id="ARBA00022692"/>
    </source>
</evidence>
<dbReference type="SUPFAM" id="SSF103473">
    <property type="entry name" value="MFS general substrate transporter"/>
    <property type="match status" value="1"/>
</dbReference>
<dbReference type="Pfam" id="PF07690">
    <property type="entry name" value="MFS_1"/>
    <property type="match status" value="1"/>
</dbReference>
<evidence type="ECO:0000256" key="5">
    <source>
        <dbReference type="ARBA" id="ARBA00023251"/>
    </source>
</evidence>
<evidence type="ECO:0000259" key="7">
    <source>
        <dbReference type="PROSITE" id="PS50850"/>
    </source>
</evidence>
<reference evidence="8 9" key="1">
    <citation type="submission" date="2018-03" db="EMBL/GenBank/DDBJ databases">
        <title>Novel Streptomyces sp. from soil.</title>
        <authorList>
            <person name="Tan G.Y.A."/>
            <person name="Lee Z.Y."/>
        </authorList>
    </citation>
    <scope>NUCLEOTIDE SEQUENCE [LARGE SCALE GENOMIC DNA]</scope>
    <source>
        <strain evidence="8 9">ST5x</strain>
    </source>
</reference>
<dbReference type="AlphaFoldDB" id="A0A2S9Q2A3"/>
<feature type="domain" description="Major facilitator superfamily (MFS) profile" evidence="7">
    <location>
        <begin position="14"/>
        <end position="463"/>
    </location>
</feature>
<evidence type="ECO:0000256" key="1">
    <source>
        <dbReference type="ARBA" id="ARBA00004651"/>
    </source>
</evidence>
<dbReference type="CDD" id="cd17321">
    <property type="entry name" value="MFS_MMR_MDR_like"/>
    <property type="match status" value="1"/>
</dbReference>
<dbReference type="InterPro" id="IPR036259">
    <property type="entry name" value="MFS_trans_sf"/>
</dbReference>
<dbReference type="PANTHER" id="PTHR42718">
    <property type="entry name" value="MAJOR FACILITATOR SUPERFAMILY MULTIDRUG TRANSPORTER MFSC"/>
    <property type="match status" value="1"/>
</dbReference>
<feature type="transmembrane region" description="Helical" evidence="6">
    <location>
        <begin position="107"/>
        <end position="131"/>
    </location>
</feature>
<comment type="caution">
    <text evidence="8">The sequence shown here is derived from an EMBL/GenBank/DDBJ whole genome shotgun (WGS) entry which is preliminary data.</text>
</comment>
<feature type="transmembrane region" description="Helical" evidence="6">
    <location>
        <begin position="336"/>
        <end position="355"/>
    </location>
</feature>
<proteinExistence type="predicted"/>
<feature type="transmembrane region" description="Helical" evidence="6">
    <location>
        <begin position="403"/>
        <end position="426"/>
    </location>
</feature>
<feature type="transmembrane region" description="Helical" evidence="6">
    <location>
        <begin position="170"/>
        <end position="190"/>
    </location>
</feature>
<evidence type="ECO:0000256" key="6">
    <source>
        <dbReference type="SAM" id="Phobius"/>
    </source>
</evidence>
<feature type="transmembrane region" description="Helical" evidence="6">
    <location>
        <begin position="302"/>
        <end position="324"/>
    </location>
</feature>
<comment type="subcellular location">
    <subcellularLocation>
        <location evidence="1">Cell membrane</location>
        <topology evidence="1">Multi-pass membrane protein</topology>
    </subcellularLocation>
</comment>
<dbReference type="PANTHER" id="PTHR42718:SF49">
    <property type="entry name" value="EXPORT PROTEIN"/>
    <property type="match status" value="1"/>
</dbReference>
<dbReference type="GO" id="GO:0005886">
    <property type="term" value="C:plasma membrane"/>
    <property type="evidence" value="ECO:0007669"/>
    <property type="project" value="UniProtKB-SubCell"/>
</dbReference>
<dbReference type="OrthoDB" id="9812221at2"/>
<feature type="transmembrane region" description="Helical" evidence="6">
    <location>
        <begin position="233"/>
        <end position="254"/>
    </location>
</feature>
<dbReference type="EMBL" id="PVLV01000029">
    <property type="protein sequence ID" value="PRH80815.1"/>
    <property type="molecule type" value="Genomic_DNA"/>
</dbReference>
<dbReference type="Gene3D" id="1.20.1250.20">
    <property type="entry name" value="MFS general substrate transporter like domains"/>
    <property type="match status" value="1"/>
</dbReference>
<feature type="transmembrane region" description="Helical" evidence="6">
    <location>
        <begin position="361"/>
        <end position="382"/>
    </location>
</feature>
<feature type="transmembrane region" description="Helical" evidence="6">
    <location>
        <begin position="202"/>
        <end position="221"/>
    </location>
</feature>
<evidence type="ECO:0000256" key="3">
    <source>
        <dbReference type="ARBA" id="ARBA00022989"/>
    </source>
</evidence>
<keyword evidence="9" id="KW-1185">Reference proteome</keyword>
<gene>
    <name evidence="8" type="ORF">C6N75_02125</name>
</gene>
<feature type="transmembrane region" description="Helical" evidence="6">
    <location>
        <begin position="438"/>
        <end position="458"/>
    </location>
</feature>
<organism evidence="8 9">
    <name type="scientific">Streptomyces solincola</name>
    <dbReference type="NCBI Taxonomy" id="2100817"/>
    <lineage>
        <taxon>Bacteria</taxon>
        <taxon>Bacillati</taxon>
        <taxon>Actinomycetota</taxon>
        <taxon>Actinomycetes</taxon>
        <taxon>Kitasatosporales</taxon>
        <taxon>Streptomycetaceae</taxon>
        <taxon>Streptomyces</taxon>
    </lineage>
</organism>
<dbReference type="InterPro" id="IPR011701">
    <property type="entry name" value="MFS"/>
</dbReference>
<protein>
    <submittedName>
        <fullName evidence="8">MFS transporter</fullName>
    </submittedName>
</protein>
<name>A0A2S9Q2A3_9ACTN</name>
<dbReference type="InterPro" id="IPR020846">
    <property type="entry name" value="MFS_dom"/>
</dbReference>